<organism evidence="2 3">
    <name type="scientific">Tannerella sp. oral taxon BU063 isolate Cell 2</name>
    <dbReference type="NCBI Taxonomy" id="1411148"/>
    <lineage>
        <taxon>Bacteria</taxon>
        <taxon>Pseudomonadati</taxon>
        <taxon>Bacteroidota</taxon>
        <taxon>Bacteroidia</taxon>
        <taxon>Bacteroidales</taxon>
        <taxon>Tannerellaceae</taxon>
        <taxon>Tannerella</taxon>
    </lineage>
</organism>
<dbReference type="Proteomes" id="UP000018837">
    <property type="component" value="Unassembled WGS sequence"/>
</dbReference>
<evidence type="ECO:0000256" key="1">
    <source>
        <dbReference type="SAM" id="Phobius"/>
    </source>
</evidence>
<name>W2C656_9BACT</name>
<accession>W2C656</accession>
<reference evidence="2 3" key="1">
    <citation type="submission" date="2013-11" db="EMBL/GenBank/DDBJ databases">
        <title>Single cell genomics of uncultured Tannerella BU063 (oral taxon 286).</title>
        <authorList>
            <person name="Beall C.J."/>
            <person name="Campbell A.G."/>
            <person name="Griffen A.L."/>
            <person name="Podar M."/>
            <person name="Leys E.J."/>
        </authorList>
    </citation>
    <scope>NUCLEOTIDE SEQUENCE [LARGE SCALE GENOMIC DNA]</scope>
    <source>
        <strain evidence="2">Cell 2</strain>
    </source>
</reference>
<protein>
    <submittedName>
        <fullName evidence="2">Uncharacterized protein</fullName>
    </submittedName>
</protein>
<keyword evidence="1" id="KW-1133">Transmembrane helix</keyword>
<keyword evidence="1" id="KW-0472">Membrane</keyword>
<evidence type="ECO:0000313" key="3">
    <source>
        <dbReference type="Proteomes" id="UP000018837"/>
    </source>
</evidence>
<gene>
    <name evidence="2" type="ORF">N425_07140</name>
</gene>
<dbReference type="EMBL" id="AYUF01000425">
    <property type="protein sequence ID" value="ETK01977.1"/>
    <property type="molecule type" value="Genomic_DNA"/>
</dbReference>
<sequence length="71" mass="7793">MRKENQGLTEAGEFGWIPDFFVVHFSFFVVPGRGVLHTPHKRPGRGGFKTMGRAKFLPFGAYNIDGGGVAP</sequence>
<feature type="transmembrane region" description="Helical" evidence="1">
    <location>
        <begin position="20"/>
        <end position="36"/>
    </location>
</feature>
<evidence type="ECO:0000313" key="2">
    <source>
        <dbReference type="EMBL" id="ETK01977.1"/>
    </source>
</evidence>
<keyword evidence="1" id="KW-0812">Transmembrane</keyword>
<proteinExistence type="predicted"/>
<dbReference type="AlphaFoldDB" id="W2C656"/>
<comment type="caution">
    <text evidence="2">The sequence shown here is derived from an EMBL/GenBank/DDBJ whole genome shotgun (WGS) entry which is preliminary data.</text>
</comment>